<organism evidence="1">
    <name type="scientific">Strombidium inclinatum</name>
    <dbReference type="NCBI Taxonomy" id="197538"/>
    <lineage>
        <taxon>Eukaryota</taxon>
        <taxon>Sar</taxon>
        <taxon>Alveolata</taxon>
        <taxon>Ciliophora</taxon>
        <taxon>Intramacronucleata</taxon>
        <taxon>Spirotrichea</taxon>
        <taxon>Oligotrichia</taxon>
        <taxon>Strombidiidae</taxon>
        <taxon>Strombidium</taxon>
    </lineage>
</organism>
<evidence type="ECO:0000313" key="1">
    <source>
        <dbReference type="EMBL" id="CAE0329379.1"/>
    </source>
</evidence>
<dbReference type="AlphaFoldDB" id="A0A7S3IRJ1"/>
<name>A0A7S3IRJ1_9SPIT</name>
<dbReference type="EMBL" id="HBIH01024981">
    <property type="protein sequence ID" value="CAE0329379.1"/>
    <property type="molecule type" value="Transcribed_RNA"/>
</dbReference>
<proteinExistence type="predicted"/>
<sequence length="102" mass="11801">MPFYCYHAFLVLLNWQIDSIDVVEQHPTLKVLGQPLSLDEFLPVLFPNEEALDILMTVVLFNLDSVDELRALFEADLEEPDGLPGPHREREVQFVFLHTVHN</sequence>
<protein>
    <submittedName>
        <fullName evidence="1">Uncharacterized protein</fullName>
    </submittedName>
</protein>
<gene>
    <name evidence="1" type="ORF">SINC0208_LOCUS10008</name>
</gene>
<reference evidence="1" key="1">
    <citation type="submission" date="2021-01" db="EMBL/GenBank/DDBJ databases">
        <authorList>
            <person name="Corre E."/>
            <person name="Pelletier E."/>
            <person name="Niang G."/>
            <person name="Scheremetjew M."/>
            <person name="Finn R."/>
            <person name="Kale V."/>
            <person name="Holt S."/>
            <person name="Cochrane G."/>
            <person name="Meng A."/>
            <person name="Brown T."/>
            <person name="Cohen L."/>
        </authorList>
    </citation>
    <scope>NUCLEOTIDE SEQUENCE</scope>
    <source>
        <strain evidence="1">S3</strain>
    </source>
</reference>
<accession>A0A7S3IRJ1</accession>